<reference evidence="2" key="1">
    <citation type="submission" date="2016-04" db="EMBL/GenBank/DDBJ databases">
        <authorList>
            <person name="Evans L.H."/>
            <person name="Alamgir A."/>
            <person name="Owens N."/>
            <person name="Weber N.D."/>
            <person name="Virtaneva K."/>
            <person name="Barbian K."/>
            <person name="Babar A."/>
            <person name="Rosenke K."/>
        </authorList>
    </citation>
    <scope>NUCLEOTIDE SEQUENCE</scope>
    <source>
        <strain evidence="2">86-2</strain>
    </source>
</reference>
<dbReference type="Pfam" id="PF14491">
    <property type="entry name" value="DUF4435"/>
    <property type="match status" value="1"/>
</dbReference>
<dbReference type="RefSeq" id="WP_296946698.1">
    <property type="nucleotide sequence ID" value="NZ_LT599021.1"/>
</dbReference>
<gene>
    <name evidence="2" type="ORF">KL86DYS2_10448</name>
</gene>
<feature type="domain" description="DUF4435" evidence="1">
    <location>
        <begin position="49"/>
        <end position="164"/>
    </location>
</feature>
<proteinExistence type="predicted"/>
<evidence type="ECO:0000313" key="2">
    <source>
        <dbReference type="EMBL" id="SBV92907.1"/>
    </source>
</evidence>
<evidence type="ECO:0000259" key="1">
    <source>
        <dbReference type="Pfam" id="PF14491"/>
    </source>
</evidence>
<protein>
    <recommendedName>
        <fullName evidence="1">DUF4435 domain-containing protein</fullName>
    </recommendedName>
</protein>
<accession>A0A212J0G3</accession>
<dbReference type="AlphaFoldDB" id="A0A212J0G3"/>
<sequence length="295" mass="34281">MGAFKRTVSGLSNSHLFFGVDFIVYTEGGSESFSKEEVVNNGKCNLDTYDIIYWENVFTVFTPDKTFKIKSVGSKQTLLDISEDIISHNINTVKLAMDNEFDELLNKRINHTSIYYTHGYSFENDIWQYETLKDIIETITATPIRDNVILDSFNDFQENISIAVHADYHLFSRNSSFFPRPQGYLFCIDCASKNIPKVLTDRINSKIQDKGLVLESLEQLKDFLNLNILKYCYGHLLADYCCQVIQKYIKLKHNLTQIANNIIHRICLKSFFEKFFISTNPIYEYHKVQFAQKNV</sequence>
<name>A0A212J0G3_9BACT</name>
<organism evidence="2">
    <name type="scientific">uncultured Dysgonomonas sp</name>
    <dbReference type="NCBI Taxonomy" id="206096"/>
    <lineage>
        <taxon>Bacteria</taxon>
        <taxon>Pseudomonadati</taxon>
        <taxon>Bacteroidota</taxon>
        <taxon>Bacteroidia</taxon>
        <taxon>Bacteroidales</taxon>
        <taxon>Dysgonomonadaceae</taxon>
        <taxon>Dysgonomonas</taxon>
        <taxon>environmental samples</taxon>
    </lineage>
</organism>
<dbReference type="EMBL" id="FLUL01000001">
    <property type="protein sequence ID" value="SBV92907.1"/>
    <property type="molecule type" value="Genomic_DNA"/>
</dbReference>
<dbReference type="InterPro" id="IPR029492">
    <property type="entry name" value="DUF4435"/>
</dbReference>